<dbReference type="CDD" id="cd05637">
    <property type="entry name" value="SIS_PGI_PMI_2"/>
    <property type="match status" value="1"/>
</dbReference>
<dbReference type="NCBIfam" id="NF006426">
    <property type="entry name" value="PRK08674.1-6"/>
    <property type="match status" value="1"/>
</dbReference>
<evidence type="ECO:0000256" key="1">
    <source>
        <dbReference type="ARBA" id="ARBA00010523"/>
    </source>
</evidence>
<dbReference type="EMBL" id="CP134050">
    <property type="protein sequence ID" value="WNC13626.1"/>
    <property type="molecule type" value="Genomic_DNA"/>
</dbReference>
<evidence type="ECO:0000259" key="3">
    <source>
        <dbReference type="PROSITE" id="PS51464"/>
    </source>
</evidence>
<dbReference type="RefSeq" id="WP_310765174.1">
    <property type="nucleotide sequence ID" value="NZ_CP134050.1"/>
</dbReference>
<proteinExistence type="inferred from homology"/>
<keyword evidence="5" id="KW-1185">Reference proteome</keyword>
<dbReference type="NCBIfam" id="NF006425">
    <property type="entry name" value="PRK08674.1-5"/>
    <property type="match status" value="1"/>
</dbReference>
<dbReference type="InterPro" id="IPR019490">
    <property type="entry name" value="Glu6P/Mann6P_isomerase_C"/>
</dbReference>
<accession>A0ABY9T322</accession>
<evidence type="ECO:0000313" key="5">
    <source>
        <dbReference type="Proteomes" id="UP001256827"/>
    </source>
</evidence>
<sequence>MTTTWCLPDKVQAMKGRWDMRVNLDDVSAMEELDTIKALRDTDEYGKQFSEGWELSATFDVSSIEAPIEGIVVLGTGGGSAASVNLLKSYLFDELKVPLVLNQGYSIPAFVGDRTLVIVVSHSGNTEEVVSSYEQAIAARAKIAVITAGGKVLEMARQNGHPHLLVPGGMMPRIALGYIFLPMLALLGKLGLAGDKAEEVAETIALFAALHQQYGLQTPLAANPAKQIAREMDGLTPVIYGTLPFFDAPAWRWKNQLGENGKVMAFWNAIPSLHHDEAVGWDAPSAMLRGYHFTLIRDAEDSDKMCKRVEISADILRERAGAVRIVHSQGTSRLARLFSIVYLADYVSLYTALIRGVDPTPVEVINLFKSKLGQPLVQVQVR</sequence>
<dbReference type="InterPro" id="IPR046348">
    <property type="entry name" value="SIS_dom_sf"/>
</dbReference>
<organism evidence="4 5">
    <name type="scientific">Brevibacillus brevis</name>
    <name type="common">Bacillus brevis</name>
    <dbReference type="NCBI Taxonomy" id="1393"/>
    <lineage>
        <taxon>Bacteria</taxon>
        <taxon>Bacillati</taxon>
        <taxon>Bacillota</taxon>
        <taxon>Bacilli</taxon>
        <taxon>Bacillales</taxon>
        <taxon>Paenibacillaceae</taxon>
        <taxon>Brevibacillus</taxon>
    </lineage>
</organism>
<dbReference type="Proteomes" id="UP001256827">
    <property type="component" value="Chromosome"/>
</dbReference>
<gene>
    <name evidence="4" type="ORF">RGB73_23490</name>
</gene>
<comment type="similarity">
    <text evidence="1">Belongs to the PGI/PMI family.</text>
</comment>
<dbReference type="CDD" id="cd05017">
    <property type="entry name" value="SIS_PGI_PMI_1"/>
    <property type="match status" value="1"/>
</dbReference>
<dbReference type="InterPro" id="IPR035484">
    <property type="entry name" value="SIS_PGI/PMI_1"/>
</dbReference>
<dbReference type="EC" id="5.3.1.9" evidence="4"/>
<reference evidence="4 5" key="1">
    <citation type="submission" date="2023-09" db="EMBL/GenBank/DDBJ databases">
        <title>Complete Genome and Methylome dissection of Bacillus brevis NEB573 original source of BbsI restriction endonuclease.</title>
        <authorList>
            <person name="Fomenkov A."/>
            <person name="Roberts R.D."/>
        </authorList>
    </citation>
    <scope>NUCLEOTIDE SEQUENCE [LARGE SCALE GENOMIC DNA]</scope>
    <source>
        <strain evidence="4 5">NEB573</strain>
    </source>
</reference>
<dbReference type="NCBIfam" id="TIGR02128">
    <property type="entry name" value="G6PI_arch"/>
    <property type="match status" value="1"/>
</dbReference>
<dbReference type="SUPFAM" id="SSF53697">
    <property type="entry name" value="SIS domain"/>
    <property type="match status" value="1"/>
</dbReference>
<dbReference type="PROSITE" id="PS51464">
    <property type="entry name" value="SIS"/>
    <property type="match status" value="1"/>
</dbReference>
<dbReference type="Pfam" id="PF10432">
    <property type="entry name" value="bact-PGI_C"/>
    <property type="match status" value="1"/>
</dbReference>
<evidence type="ECO:0000313" key="4">
    <source>
        <dbReference type="EMBL" id="WNC13626.1"/>
    </source>
</evidence>
<feature type="domain" description="SIS" evidence="3">
    <location>
        <begin position="60"/>
        <end position="197"/>
    </location>
</feature>
<dbReference type="GO" id="GO:0004347">
    <property type="term" value="F:glucose-6-phosphate isomerase activity"/>
    <property type="evidence" value="ECO:0007669"/>
    <property type="project" value="UniProtKB-EC"/>
</dbReference>
<dbReference type="Gene3D" id="3.40.50.10490">
    <property type="entry name" value="Glucose-6-phosphate isomerase like protein, domain 1"/>
    <property type="match status" value="2"/>
</dbReference>
<dbReference type="InterPro" id="IPR001347">
    <property type="entry name" value="SIS_dom"/>
</dbReference>
<protein>
    <submittedName>
        <fullName evidence="4">Bifunctional phosphoglucose/phosphomannose isomerase</fullName>
        <ecNumber evidence="4">5.3.1.9</ecNumber>
    </submittedName>
</protein>
<evidence type="ECO:0000256" key="2">
    <source>
        <dbReference type="ARBA" id="ARBA00023235"/>
    </source>
</evidence>
<name>A0ABY9T322_BREBE</name>
<keyword evidence="2 4" id="KW-0413">Isomerase</keyword>